<organism evidence="2 3">
    <name type="scientific">Morus notabilis</name>
    <dbReference type="NCBI Taxonomy" id="981085"/>
    <lineage>
        <taxon>Eukaryota</taxon>
        <taxon>Viridiplantae</taxon>
        <taxon>Streptophyta</taxon>
        <taxon>Embryophyta</taxon>
        <taxon>Tracheophyta</taxon>
        <taxon>Spermatophyta</taxon>
        <taxon>Magnoliopsida</taxon>
        <taxon>eudicotyledons</taxon>
        <taxon>Gunneridae</taxon>
        <taxon>Pentapetalae</taxon>
        <taxon>rosids</taxon>
        <taxon>fabids</taxon>
        <taxon>Rosales</taxon>
        <taxon>Moraceae</taxon>
        <taxon>Moreae</taxon>
        <taxon>Morus</taxon>
    </lineage>
</organism>
<proteinExistence type="predicted"/>
<sequence>MTKSKMPQICVIFVLKILVTVSLPVPFAIAVETLSFGFLDGAFCLLGSLILSFLPFPLVLVLSFNLTRTSCNYNICFSSPSLVGGFEVLQVIHEFNEIGLFLVHNKVVHELMKSGDRLSKMMQTWVASSILAPLSSASWR</sequence>
<dbReference type="AlphaFoldDB" id="W9SKS1"/>
<accession>W9SKS1</accession>
<evidence type="ECO:0000313" key="3">
    <source>
        <dbReference type="Proteomes" id="UP000030645"/>
    </source>
</evidence>
<gene>
    <name evidence="2" type="ORF">L484_021767</name>
</gene>
<keyword evidence="1" id="KW-0472">Membrane</keyword>
<protein>
    <submittedName>
        <fullName evidence="2">Uncharacterized protein</fullName>
    </submittedName>
</protein>
<reference evidence="3" key="1">
    <citation type="submission" date="2013-01" db="EMBL/GenBank/DDBJ databases">
        <title>Draft Genome Sequence of a Mulberry Tree, Morus notabilis C.K. Schneid.</title>
        <authorList>
            <person name="He N."/>
            <person name="Zhao S."/>
        </authorList>
    </citation>
    <scope>NUCLEOTIDE SEQUENCE</scope>
</reference>
<feature type="transmembrane region" description="Helical" evidence="1">
    <location>
        <begin position="40"/>
        <end position="64"/>
    </location>
</feature>
<evidence type="ECO:0000256" key="1">
    <source>
        <dbReference type="SAM" id="Phobius"/>
    </source>
</evidence>
<name>W9SKS1_9ROSA</name>
<keyword evidence="1" id="KW-1133">Transmembrane helix</keyword>
<dbReference type="EMBL" id="KE345760">
    <property type="protein sequence ID" value="EXC14268.1"/>
    <property type="molecule type" value="Genomic_DNA"/>
</dbReference>
<keyword evidence="3" id="KW-1185">Reference proteome</keyword>
<dbReference type="Proteomes" id="UP000030645">
    <property type="component" value="Unassembled WGS sequence"/>
</dbReference>
<evidence type="ECO:0000313" key="2">
    <source>
        <dbReference type="EMBL" id="EXC14268.1"/>
    </source>
</evidence>
<keyword evidence="1" id="KW-0812">Transmembrane</keyword>